<dbReference type="Proteomes" id="UP000242818">
    <property type="component" value="Unassembled WGS sequence"/>
</dbReference>
<protein>
    <submittedName>
        <fullName evidence="1">Uncharacterized protein</fullName>
    </submittedName>
</protein>
<dbReference type="OrthoDB" id="1454556at2"/>
<accession>A0A1C4CLM0</accession>
<dbReference type="EMBL" id="FMAR01000004">
    <property type="protein sequence ID" value="SCC19981.1"/>
    <property type="molecule type" value="Genomic_DNA"/>
</dbReference>
<evidence type="ECO:0000313" key="1">
    <source>
        <dbReference type="EMBL" id="SCC19981.1"/>
    </source>
</evidence>
<proteinExistence type="predicted"/>
<name>A0A1C4CLM0_9BACT</name>
<organism evidence="1 2">
    <name type="scientific">Chitinophaga costaii</name>
    <dbReference type="NCBI Taxonomy" id="1335309"/>
    <lineage>
        <taxon>Bacteria</taxon>
        <taxon>Pseudomonadati</taxon>
        <taxon>Bacteroidota</taxon>
        <taxon>Chitinophagia</taxon>
        <taxon>Chitinophagales</taxon>
        <taxon>Chitinophagaceae</taxon>
        <taxon>Chitinophaga</taxon>
    </lineage>
</organism>
<dbReference type="RefSeq" id="WP_089710860.1">
    <property type="nucleotide sequence ID" value="NZ_FMAR01000004.1"/>
</dbReference>
<sequence>MGYTLLGQSGDVGNYSDGYVAGNNGLLWPEARVGFDGYQIYHDIFIDVKWPSFEGEPTKKAQELGYDAGFYMFDQN</sequence>
<gene>
    <name evidence="1" type="ORF">GA0116948_104189</name>
</gene>
<reference evidence="1 2" key="1">
    <citation type="submission" date="2016-08" db="EMBL/GenBank/DDBJ databases">
        <authorList>
            <person name="Seilhamer J.J."/>
        </authorList>
    </citation>
    <scope>NUCLEOTIDE SEQUENCE [LARGE SCALE GENOMIC DNA]</scope>
    <source>
        <strain evidence="1 2">A37T2</strain>
    </source>
</reference>
<keyword evidence="2" id="KW-1185">Reference proteome</keyword>
<evidence type="ECO:0000313" key="2">
    <source>
        <dbReference type="Proteomes" id="UP000242818"/>
    </source>
</evidence>
<dbReference type="AlphaFoldDB" id="A0A1C4CLM0"/>